<keyword evidence="3" id="KW-1185">Reference proteome</keyword>
<name>A0ABP8VY42_9ACTN</name>
<dbReference type="SUPFAM" id="SSF54593">
    <property type="entry name" value="Glyoxalase/Bleomycin resistance protein/Dihydroxybiphenyl dioxygenase"/>
    <property type="match status" value="1"/>
</dbReference>
<reference evidence="3" key="1">
    <citation type="journal article" date="2019" name="Int. J. Syst. Evol. Microbiol.">
        <title>The Global Catalogue of Microorganisms (GCM) 10K type strain sequencing project: providing services to taxonomists for standard genome sequencing and annotation.</title>
        <authorList>
            <consortium name="The Broad Institute Genomics Platform"/>
            <consortium name="The Broad Institute Genome Sequencing Center for Infectious Disease"/>
            <person name="Wu L."/>
            <person name="Ma J."/>
        </authorList>
    </citation>
    <scope>NUCLEOTIDE SEQUENCE [LARGE SCALE GENOMIC DNA]</scope>
    <source>
        <strain evidence="3">JCM 18127</strain>
    </source>
</reference>
<proteinExistence type="predicted"/>
<dbReference type="Proteomes" id="UP001500621">
    <property type="component" value="Unassembled WGS sequence"/>
</dbReference>
<evidence type="ECO:0000259" key="1">
    <source>
        <dbReference type="PROSITE" id="PS51819"/>
    </source>
</evidence>
<dbReference type="Pfam" id="PF00903">
    <property type="entry name" value="Glyoxalase"/>
    <property type="match status" value="1"/>
</dbReference>
<feature type="domain" description="VOC" evidence="1">
    <location>
        <begin position="2"/>
        <end position="111"/>
    </location>
</feature>
<gene>
    <name evidence="2" type="ORF">GCM10023226_10560</name>
</gene>
<organism evidence="2 3">
    <name type="scientific">Nocardioides nanhaiensis</name>
    <dbReference type="NCBI Taxonomy" id="1476871"/>
    <lineage>
        <taxon>Bacteria</taxon>
        <taxon>Bacillati</taxon>
        <taxon>Actinomycetota</taxon>
        <taxon>Actinomycetes</taxon>
        <taxon>Propionibacteriales</taxon>
        <taxon>Nocardioidaceae</taxon>
        <taxon>Nocardioides</taxon>
    </lineage>
</organism>
<dbReference type="InterPro" id="IPR004360">
    <property type="entry name" value="Glyas_Fos-R_dOase_dom"/>
</dbReference>
<dbReference type="RefSeq" id="WP_345263359.1">
    <property type="nucleotide sequence ID" value="NZ_BAABIM010000001.1"/>
</dbReference>
<dbReference type="Gene3D" id="3.10.180.10">
    <property type="entry name" value="2,3-Dihydroxybiphenyl 1,2-Dioxygenase, domain 1"/>
    <property type="match status" value="1"/>
</dbReference>
<dbReference type="EMBL" id="BAABIM010000001">
    <property type="protein sequence ID" value="GAA4675298.1"/>
    <property type="molecule type" value="Genomic_DNA"/>
</dbReference>
<evidence type="ECO:0000313" key="2">
    <source>
        <dbReference type="EMBL" id="GAA4675298.1"/>
    </source>
</evidence>
<evidence type="ECO:0000313" key="3">
    <source>
        <dbReference type="Proteomes" id="UP001500621"/>
    </source>
</evidence>
<comment type="caution">
    <text evidence="2">The sequence shown here is derived from an EMBL/GenBank/DDBJ whole genome shotgun (WGS) entry which is preliminary data.</text>
</comment>
<dbReference type="CDD" id="cd06587">
    <property type="entry name" value="VOC"/>
    <property type="match status" value="1"/>
</dbReference>
<sequence>MSIHGVLAQSTVSDLEQALPWYTALLGRGPDAEPMPGLHEWHLGSGYGLQVWLEPDRAGRSSVVLQESDLDAVAARLTEAGLEHPGVAPITSGRALQLTDPDGNRVVLTGL</sequence>
<dbReference type="InterPro" id="IPR037523">
    <property type="entry name" value="VOC_core"/>
</dbReference>
<accession>A0ABP8VY42</accession>
<dbReference type="PROSITE" id="PS51819">
    <property type="entry name" value="VOC"/>
    <property type="match status" value="1"/>
</dbReference>
<protein>
    <submittedName>
        <fullName evidence="2">VOC family protein</fullName>
    </submittedName>
</protein>
<dbReference type="InterPro" id="IPR029068">
    <property type="entry name" value="Glyas_Bleomycin-R_OHBP_Dase"/>
</dbReference>